<evidence type="ECO:0000256" key="8">
    <source>
        <dbReference type="ARBA" id="ARBA00047715"/>
    </source>
</evidence>
<dbReference type="InterPro" id="IPR015424">
    <property type="entry name" value="PyrdxlP-dep_Trfase"/>
</dbReference>
<comment type="cofactor">
    <cofactor evidence="1 9 10">
        <name>pyridoxal 5'-phosphate</name>
        <dbReference type="ChEBI" id="CHEBI:597326"/>
    </cofactor>
</comment>
<dbReference type="InterPro" id="IPR015422">
    <property type="entry name" value="PyrdxlP-dep_Trfase_small"/>
</dbReference>
<feature type="domain" description="Aminotransferase class I/classII large" evidence="11">
    <location>
        <begin position="40"/>
        <end position="384"/>
    </location>
</feature>
<comment type="subunit">
    <text evidence="4 10">Homodimer.</text>
</comment>
<evidence type="ECO:0000256" key="3">
    <source>
        <dbReference type="ARBA" id="ARBA00010008"/>
    </source>
</evidence>
<comment type="similarity">
    <text evidence="3 10">Belongs to the class-II pyridoxal-phosphate-dependent aminotransferase family. BioF subfamily.</text>
</comment>
<dbReference type="NCBIfam" id="TIGR00858">
    <property type="entry name" value="bioF"/>
    <property type="match status" value="1"/>
</dbReference>
<proteinExistence type="inferred from homology"/>
<dbReference type="GO" id="GO:0008710">
    <property type="term" value="F:8-amino-7-oxononanoate synthase activity"/>
    <property type="evidence" value="ECO:0007669"/>
    <property type="project" value="UniProtKB-UniRule"/>
</dbReference>
<evidence type="ECO:0000256" key="10">
    <source>
        <dbReference type="RuleBase" id="RU003693"/>
    </source>
</evidence>
<dbReference type="AlphaFoldDB" id="A0A379APG8"/>
<dbReference type="PANTHER" id="PTHR13693:SF100">
    <property type="entry name" value="8-AMINO-7-OXONONANOATE SYNTHASE"/>
    <property type="match status" value="1"/>
</dbReference>
<protein>
    <recommendedName>
        <fullName evidence="10">8-amino-7-ketopelargonate synthase</fullName>
        <ecNumber evidence="10">2.3.1.47</ecNumber>
    </recommendedName>
</protein>
<organism evidence="12 13">
    <name type="scientific">Avibacterium avium</name>
    <name type="common">Pasteurella avium</name>
    <dbReference type="NCBI Taxonomy" id="751"/>
    <lineage>
        <taxon>Bacteria</taxon>
        <taxon>Pseudomonadati</taxon>
        <taxon>Pseudomonadota</taxon>
        <taxon>Gammaproteobacteria</taxon>
        <taxon>Pasteurellales</taxon>
        <taxon>Pasteurellaceae</taxon>
        <taxon>Avibacterium</taxon>
    </lineage>
</organism>
<reference evidence="12 13" key="1">
    <citation type="submission" date="2018-06" db="EMBL/GenBank/DDBJ databases">
        <authorList>
            <consortium name="Pathogen Informatics"/>
            <person name="Doyle S."/>
        </authorList>
    </citation>
    <scope>NUCLEOTIDE SEQUENCE [LARGE SCALE GENOMIC DNA]</scope>
    <source>
        <strain evidence="13">NCTC 11297</strain>
    </source>
</reference>
<keyword evidence="7 9" id="KW-0663">Pyridoxal phosphate</keyword>
<dbReference type="InterPro" id="IPR050087">
    <property type="entry name" value="AON_synthase_class-II"/>
</dbReference>
<keyword evidence="13" id="KW-1185">Reference proteome</keyword>
<dbReference type="InterPro" id="IPR004723">
    <property type="entry name" value="AONS_Archaea/Proteobacteria"/>
</dbReference>
<comment type="function">
    <text evidence="10">Catalyzes the decarboxylative condensation of pimeloyl-[acyl-carrier protein] and L-alanine to produce 8-amino-7-oxononanoate (AON), [acyl-carrier protein], and carbon dioxide.</text>
</comment>
<dbReference type="GO" id="GO:0009102">
    <property type="term" value="P:biotin biosynthetic process"/>
    <property type="evidence" value="ECO:0007669"/>
    <property type="project" value="UniProtKB-UniRule"/>
</dbReference>
<evidence type="ECO:0000256" key="2">
    <source>
        <dbReference type="ARBA" id="ARBA00004746"/>
    </source>
</evidence>
<dbReference type="PROSITE" id="PS00599">
    <property type="entry name" value="AA_TRANSFER_CLASS_2"/>
    <property type="match status" value="1"/>
</dbReference>
<dbReference type="Gene3D" id="3.40.640.10">
    <property type="entry name" value="Type I PLP-dependent aspartate aminotransferase-like (Major domain)"/>
    <property type="match status" value="1"/>
</dbReference>
<dbReference type="PANTHER" id="PTHR13693">
    <property type="entry name" value="CLASS II AMINOTRANSFERASE/8-AMINO-7-OXONONANOATE SYNTHASE"/>
    <property type="match status" value="1"/>
</dbReference>
<accession>A0A379APG8</accession>
<keyword evidence="5 10" id="KW-0808">Transferase</keyword>
<dbReference type="CDD" id="cd06454">
    <property type="entry name" value="KBL_like"/>
    <property type="match status" value="1"/>
</dbReference>
<name>A0A379APG8_AVIAV</name>
<dbReference type="RefSeq" id="WP_115248662.1">
    <property type="nucleotide sequence ID" value="NZ_UGSP01000001.1"/>
</dbReference>
<evidence type="ECO:0000256" key="5">
    <source>
        <dbReference type="ARBA" id="ARBA00022679"/>
    </source>
</evidence>
<dbReference type="UniPathway" id="UPA00078"/>
<gene>
    <name evidence="12" type="primary">bioF</name>
    <name evidence="12" type="ORF">NCTC11297_00213</name>
</gene>
<dbReference type="SUPFAM" id="SSF53383">
    <property type="entry name" value="PLP-dependent transferases"/>
    <property type="match status" value="1"/>
</dbReference>
<sequence>MNNHLADFAQTLAELKAQGQFRQLPQLDHQGKMIVKDGRTMLNMSSNDYLGLANDDALKSEFLKNYGENLPHFTSSSSRLLTGSFAIYEQLESLMASRFECEACLLFNSGYHANIGILPAVANKKTLIVADKLVHASIIDGIRLSEADFVRYRHNDLNHLESLLSKHQNQYQRMIIVTESLFSMDGDIADLPQLVALKQRFGNVLLYVDEAHAIGAYGKTGLGIAEQQGCLQDIDFLVGTFGKALASMGAYVVCDQLIKDYLINKMRPLIFSTALPPLCVAWTAFLFEKLPHFAARRQHLHQLSEKVRCFFRENLAQSILSESGIIPYIIGDNQKTVATALALQQQGYYCLPIRPPTVPKGTSRIRVSLTADMTEQEVDAFLTTLMEFEQQQCK</sequence>
<comment type="pathway">
    <text evidence="2 10">Cofactor biosynthesis; biotin biosynthesis.</text>
</comment>
<dbReference type="InterPro" id="IPR001917">
    <property type="entry name" value="Aminotrans_II_pyridoxalP_BS"/>
</dbReference>
<keyword evidence="12" id="KW-0012">Acyltransferase</keyword>
<dbReference type="GeneID" id="300132439"/>
<evidence type="ECO:0000259" key="11">
    <source>
        <dbReference type="Pfam" id="PF00155"/>
    </source>
</evidence>
<dbReference type="InterPro" id="IPR004839">
    <property type="entry name" value="Aminotransferase_I/II_large"/>
</dbReference>
<keyword evidence="6" id="KW-0093">Biotin biosynthesis</keyword>
<evidence type="ECO:0000256" key="9">
    <source>
        <dbReference type="PIRSR" id="PIRSR604723-51"/>
    </source>
</evidence>
<dbReference type="EMBL" id="UGSP01000001">
    <property type="protein sequence ID" value="SUB23221.1"/>
    <property type="molecule type" value="Genomic_DNA"/>
</dbReference>
<evidence type="ECO:0000256" key="7">
    <source>
        <dbReference type="ARBA" id="ARBA00022898"/>
    </source>
</evidence>
<dbReference type="Pfam" id="PF00155">
    <property type="entry name" value="Aminotran_1_2"/>
    <property type="match status" value="1"/>
</dbReference>
<dbReference type="GO" id="GO:0030170">
    <property type="term" value="F:pyridoxal phosphate binding"/>
    <property type="evidence" value="ECO:0007669"/>
    <property type="project" value="InterPro"/>
</dbReference>
<evidence type="ECO:0000313" key="13">
    <source>
        <dbReference type="Proteomes" id="UP000255098"/>
    </source>
</evidence>
<dbReference type="EC" id="2.3.1.47" evidence="10"/>
<evidence type="ECO:0000313" key="12">
    <source>
        <dbReference type="EMBL" id="SUB23221.1"/>
    </source>
</evidence>
<evidence type="ECO:0000256" key="6">
    <source>
        <dbReference type="ARBA" id="ARBA00022756"/>
    </source>
</evidence>
<dbReference type="InterPro" id="IPR015421">
    <property type="entry name" value="PyrdxlP-dep_Trfase_major"/>
</dbReference>
<evidence type="ECO:0000256" key="4">
    <source>
        <dbReference type="ARBA" id="ARBA00011738"/>
    </source>
</evidence>
<feature type="modified residue" description="N6-(pyridoxal phosphate)lysine" evidence="9">
    <location>
        <position position="243"/>
    </location>
</feature>
<dbReference type="Gene3D" id="3.90.1150.10">
    <property type="entry name" value="Aspartate Aminotransferase, domain 1"/>
    <property type="match status" value="1"/>
</dbReference>
<evidence type="ECO:0000256" key="1">
    <source>
        <dbReference type="ARBA" id="ARBA00001933"/>
    </source>
</evidence>
<dbReference type="Proteomes" id="UP000255098">
    <property type="component" value="Unassembled WGS sequence"/>
</dbReference>
<comment type="catalytic activity">
    <reaction evidence="8 10">
        <text>6-carboxyhexanoyl-[ACP] + L-alanine + H(+) = (8S)-8-amino-7-oxononanoate + holo-[ACP] + CO2</text>
        <dbReference type="Rhea" id="RHEA:42288"/>
        <dbReference type="Rhea" id="RHEA-COMP:9685"/>
        <dbReference type="Rhea" id="RHEA-COMP:9955"/>
        <dbReference type="ChEBI" id="CHEBI:15378"/>
        <dbReference type="ChEBI" id="CHEBI:16526"/>
        <dbReference type="ChEBI" id="CHEBI:57972"/>
        <dbReference type="ChEBI" id="CHEBI:64479"/>
        <dbReference type="ChEBI" id="CHEBI:78846"/>
        <dbReference type="ChEBI" id="CHEBI:149468"/>
        <dbReference type="EC" id="2.3.1.47"/>
    </reaction>
</comment>